<dbReference type="CDD" id="cd11466">
    <property type="entry name" value="bHLH_TS_HAND"/>
    <property type="match status" value="1"/>
</dbReference>
<feature type="domain" description="BHLH" evidence="2">
    <location>
        <begin position="2"/>
        <end position="54"/>
    </location>
</feature>
<dbReference type="PANTHER" id="PTHR23349">
    <property type="entry name" value="BASIC HELIX-LOOP-HELIX TRANSCRIPTION FACTOR, TWIST"/>
    <property type="match status" value="1"/>
</dbReference>
<dbReference type="KEGG" id="cin:778637"/>
<reference evidence="3" key="2">
    <citation type="journal article" date="2004" name="Development">
        <title>Gene expression profiles of transcription factors and signaling molecules in the ascidian embryo: towards a comprehensive understanding of gene networks.</title>
        <authorList>
            <person name="Imai K.S."/>
            <person name="Hino K."/>
            <person name="Yagi K."/>
            <person name="Satoh N."/>
            <person name="Satou Y."/>
        </authorList>
    </citation>
    <scope>NUCLEOTIDE SEQUENCE</scope>
</reference>
<dbReference type="GO" id="GO:0046983">
    <property type="term" value="F:protein dimerization activity"/>
    <property type="evidence" value="ECO:0007669"/>
    <property type="project" value="InterPro"/>
</dbReference>
<sequence>MSFQRNVRQKEKKRTECINKAFSDLRKCIPNVPSDTKLSKIKTLHLASSYIAYLSDILKHSDTGDCTGGKGFRADLKALKSRERRKSFRKGLSDTHNGTGTTHLIKRASNGGTGTCGTASDDLEKPRKGRTGWPEKVWAQALDISEHQTADSLEQKQKMAPMTQTVHSNSHYQQDVSHHYGALVSQSSFYTKVDLVLKDDDRPLIQVPFNTYTQPTQPIVHNSNDASATAYFENAFNAMGNSVSPSVNQLTYTEVGSDYSPSYFRSEDALPTIMQAPLFHNFRGGTLPSISTLCCGDKLTNPTVGTHFAPFIDVNTSVVTGEKILVDTETSETVQAQSSPQLTELQPVSVVKIPELELVYSKTLDPREIPGHQQVKSI</sequence>
<evidence type="ECO:0000256" key="1">
    <source>
        <dbReference type="SAM" id="MobiDB-lite"/>
    </source>
</evidence>
<reference evidence="3" key="3">
    <citation type="submission" date="2005-04" db="EMBL/GenBank/DDBJ databases">
        <title>Expressed genes in Ciona intestinalis.</title>
        <authorList>
            <person name="Satou Y."/>
        </authorList>
    </citation>
    <scope>NUCLEOTIDE SEQUENCE</scope>
</reference>
<dbReference type="PROSITE" id="PS50888">
    <property type="entry name" value="BHLH"/>
    <property type="match status" value="1"/>
</dbReference>
<evidence type="ECO:0000313" key="3">
    <source>
        <dbReference type="EMBL" id="BAE06481.1"/>
    </source>
</evidence>
<feature type="region of interest" description="Disordered" evidence="1">
    <location>
        <begin position="83"/>
        <end position="130"/>
    </location>
</feature>
<accession>Q4H3E6</accession>
<evidence type="ECO:0000259" key="2">
    <source>
        <dbReference type="PROSITE" id="PS50888"/>
    </source>
</evidence>
<dbReference type="Gene3D" id="4.10.280.10">
    <property type="entry name" value="Helix-loop-helix DNA-binding domain"/>
    <property type="match status" value="1"/>
</dbReference>
<dbReference type="PANTHER" id="PTHR23349:SF68">
    <property type="entry name" value="FI14601P"/>
    <property type="match status" value="1"/>
</dbReference>
<accession>A0A1W2VPM8</accession>
<dbReference type="SMART" id="SM00353">
    <property type="entry name" value="HLH"/>
    <property type="match status" value="1"/>
</dbReference>
<reference evidence="3" key="1">
    <citation type="journal article" date="2003" name="Dev. Genes Evol.">
        <title>Genomewide surveys of developmentally relevant genes in Ciona intestinalis.</title>
        <authorList>
            <person name="Satou Y."/>
            <person name="Satoh N."/>
        </authorList>
    </citation>
    <scope>NUCLEOTIDE SEQUENCE</scope>
</reference>
<dbReference type="InterPro" id="IPR011598">
    <property type="entry name" value="bHLH_dom"/>
</dbReference>
<dbReference type="EMBL" id="AB210476">
    <property type="protein sequence ID" value="BAE06481.1"/>
    <property type="molecule type" value="mRNA"/>
</dbReference>
<proteinExistence type="evidence at transcript level"/>
<dbReference type="OrthoDB" id="10055449at2759"/>
<protein>
    <submittedName>
        <fullName evidence="3">Transcription factor protein</fullName>
    </submittedName>
</protein>
<dbReference type="InterPro" id="IPR050283">
    <property type="entry name" value="E-box_TF_Regulators"/>
</dbReference>
<dbReference type="SUPFAM" id="SSF47459">
    <property type="entry name" value="HLH, helix-loop-helix DNA-binding domain"/>
    <property type="match status" value="1"/>
</dbReference>
<dbReference type="Pfam" id="PF00010">
    <property type="entry name" value="HLH"/>
    <property type="match status" value="1"/>
</dbReference>
<dbReference type="AlphaFoldDB" id="Q4H3E6"/>
<dbReference type="InterPro" id="IPR036638">
    <property type="entry name" value="HLH_DNA-bd_sf"/>
</dbReference>
<name>Q4H3E6_CIOIN</name>
<organism evidence="3">
    <name type="scientific">Ciona intestinalis</name>
    <name type="common">Transparent sea squirt</name>
    <name type="synonym">Ascidia intestinalis</name>
    <dbReference type="NCBI Taxonomy" id="7719"/>
    <lineage>
        <taxon>Eukaryota</taxon>
        <taxon>Metazoa</taxon>
        <taxon>Chordata</taxon>
        <taxon>Tunicata</taxon>
        <taxon>Ascidiacea</taxon>
        <taxon>Phlebobranchia</taxon>
        <taxon>Cionidae</taxon>
        <taxon>Ciona</taxon>
    </lineage>
</organism>
<gene>
    <name evidence="3" type="primary">Ci-Hand</name>
</gene>